<dbReference type="PROSITE" id="PS50294">
    <property type="entry name" value="WD_REPEATS_REGION"/>
    <property type="match status" value="4"/>
</dbReference>
<dbReference type="SUPFAM" id="SSF50978">
    <property type="entry name" value="WD40 repeat-like"/>
    <property type="match status" value="1"/>
</dbReference>
<evidence type="ECO:0000256" key="6">
    <source>
        <dbReference type="ARBA" id="ARBA00022982"/>
    </source>
</evidence>
<feature type="repeat" description="WD" evidence="8">
    <location>
        <begin position="102"/>
        <end position="135"/>
    </location>
</feature>
<feature type="repeat" description="WD" evidence="8">
    <location>
        <begin position="54"/>
        <end position="87"/>
    </location>
</feature>
<evidence type="ECO:0000313" key="11">
    <source>
        <dbReference type="EMBL" id="ABL60974.1"/>
    </source>
</evidence>
<dbReference type="SUPFAM" id="SSF46626">
    <property type="entry name" value="Cytochrome c"/>
    <property type="match status" value="1"/>
</dbReference>
<keyword evidence="1" id="KW-0813">Transport</keyword>
<dbReference type="Gene3D" id="1.10.760.10">
    <property type="entry name" value="Cytochrome c-like domain"/>
    <property type="match status" value="1"/>
</dbReference>
<evidence type="ECO:0000259" key="10">
    <source>
        <dbReference type="PROSITE" id="PS51007"/>
    </source>
</evidence>
<sequence length="435" mass="47703">MLTGTAVALEQYTAHGGPVKHLTLSPDGSLMVSSSFDYSAVVWSVPELADEATLIGHDAAVNVAQFTPDGDWLVTGGDDNQILLWSVADILSLGDETTPFVLRGHYGKIVDFAFSSDGRYLVSASWDGIVGLWDMALARNRLEQIPISFRGHDGPVNDVQFSADGKHLFSAGNDGHIRYWRVADGEYLRSIVRNGWGVNVMLVDEERNILAYGSTDGAMVLAALNTGAEYLRMGEDRVPVLSVGLNSTANQIAFGNAKGQLKIIDLNTTTLLRDFRAANGPIWSVMFMPNNGDMMIASLDDFITKWQIHDFPPEILDTPGPTRRFKVTSEISNGERQFARKCSVCHTLVKDGAKRAGPTLYNIFGREAGTLPGYKYSKALLDSDIIWGEETIHRLFTDGPDVVTPGTKMPIQRMKNEADRQDLIAFLKQATTSLN</sequence>
<evidence type="ECO:0000256" key="8">
    <source>
        <dbReference type="PROSITE-ProRule" id="PRU00221"/>
    </source>
</evidence>
<dbReference type="SMART" id="SM00320">
    <property type="entry name" value="WD40"/>
    <property type="match status" value="6"/>
</dbReference>
<evidence type="ECO:0000256" key="3">
    <source>
        <dbReference type="ARBA" id="ARBA00022617"/>
    </source>
</evidence>
<organism evidence="11">
    <name type="scientific">uncultured marine bacterium HF10_19P19</name>
    <dbReference type="NCBI Taxonomy" id="413067"/>
    <lineage>
        <taxon>Bacteria</taxon>
        <taxon>environmental samples</taxon>
    </lineage>
</organism>
<evidence type="ECO:0000256" key="7">
    <source>
        <dbReference type="ARBA" id="ARBA00023004"/>
    </source>
</evidence>
<dbReference type="PROSITE" id="PS00678">
    <property type="entry name" value="WD_REPEATS_1"/>
    <property type="match status" value="1"/>
</dbReference>
<evidence type="ECO:0000256" key="2">
    <source>
        <dbReference type="ARBA" id="ARBA00022574"/>
    </source>
</evidence>
<keyword evidence="6" id="KW-0249">Electron transport</keyword>
<dbReference type="Gene3D" id="2.130.10.10">
    <property type="entry name" value="YVTN repeat-like/Quinoprotein amine dehydrogenase"/>
    <property type="match status" value="2"/>
</dbReference>
<dbReference type="PROSITE" id="PS50082">
    <property type="entry name" value="WD_REPEATS_2"/>
    <property type="match status" value="4"/>
</dbReference>
<protein>
    <submittedName>
        <fullName evidence="11">WD domain/cytochrome C family protein</fullName>
    </submittedName>
</protein>
<dbReference type="GO" id="GO:0009055">
    <property type="term" value="F:electron transfer activity"/>
    <property type="evidence" value="ECO:0007669"/>
    <property type="project" value="InterPro"/>
</dbReference>
<feature type="repeat" description="WD" evidence="8">
    <location>
        <begin position="149"/>
        <end position="190"/>
    </location>
</feature>
<evidence type="ECO:0000256" key="5">
    <source>
        <dbReference type="ARBA" id="ARBA00022737"/>
    </source>
</evidence>
<dbReference type="InterPro" id="IPR001680">
    <property type="entry name" value="WD40_rpt"/>
</dbReference>
<proteinExistence type="predicted"/>
<dbReference type="PROSITE" id="PS51007">
    <property type="entry name" value="CYTC"/>
    <property type="match status" value="1"/>
</dbReference>
<accession>A4GIG4</accession>
<dbReference type="Pfam" id="PF00400">
    <property type="entry name" value="WD40"/>
    <property type="match status" value="4"/>
</dbReference>
<dbReference type="PRINTS" id="PR00604">
    <property type="entry name" value="CYTCHRMECIAB"/>
</dbReference>
<evidence type="ECO:0000256" key="4">
    <source>
        <dbReference type="ARBA" id="ARBA00022723"/>
    </source>
</evidence>
<keyword evidence="4 9" id="KW-0479">Metal-binding</keyword>
<keyword evidence="5" id="KW-0677">Repeat</keyword>
<dbReference type="InterPro" id="IPR036909">
    <property type="entry name" value="Cyt_c-like_dom_sf"/>
</dbReference>
<dbReference type="InterPro" id="IPR015943">
    <property type="entry name" value="WD40/YVTN_repeat-like_dom_sf"/>
</dbReference>
<reference evidence="11" key="2">
    <citation type="journal article" date="2007" name="Proc. Natl. Acad. Sci. U.S.A.">
        <title>Proteorhodopsin photosystem gene expression enables photophosphorylation in a heterologous host.</title>
        <authorList>
            <person name="Martinez A."/>
            <person name="Bradley A.S."/>
            <person name="Waldbauer J.R."/>
            <person name="Summons R.E."/>
            <person name="Delong E.F."/>
        </authorList>
    </citation>
    <scope>NUCLEOTIDE SEQUENCE</scope>
</reference>
<dbReference type="CDD" id="cd00200">
    <property type="entry name" value="WD40"/>
    <property type="match status" value="1"/>
</dbReference>
<feature type="domain" description="Cytochrome c" evidence="10">
    <location>
        <begin position="329"/>
        <end position="431"/>
    </location>
</feature>
<keyword evidence="7 9" id="KW-0408">Iron</keyword>
<dbReference type="InterPro" id="IPR019775">
    <property type="entry name" value="WD40_repeat_CS"/>
</dbReference>
<dbReference type="PANTHER" id="PTHR22847">
    <property type="entry name" value="WD40 REPEAT PROTEIN"/>
    <property type="match status" value="1"/>
</dbReference>
<dbReference type="PANTHER" id="PTHR22847:SF637">
    <property type="entry name" value="WD REPEAT DOMAIN 5B"/>
    <property type="match status" value="1"/>
</dbReference>
<dbReference type="EMBL" id="EF100190">
    <property type="protein sequence ID" value="ABL60974.1"/>
    <property type="molecule type" value="Genomic_DNA"/>
</dbReference>
<evidence type="ECO:0000256" key="1">
    <source>
        <dbReference type="ARBA" id="ARBA00022448"/>
    </source>
</evidence>
<dbReference type="GO" id="GO:0046872">
    <property type="term" value="F:metal ion binding"/>
    <property type="evidence" value="ECO:0007669"/>
    <property type="project" value="UniProtKB-KW"/>
</dbReference>
<keyword evidence="2 8" id="KW-0853">WD repeat</keyword>
<gene>
    <name evidence="11" type="ORF">ALOHA_HF1019P19.37</name>
</gene>
<keyword evidence="3 9" id="KW-0349">Heme</keyword>
<dbReference type="InterPro" id="IPR002327">
    <property type="entry name" value="Cyt_c_1A/1B"/>
</dbReference>
<evidence type="ECO:0000256" key="9">
    <source>
        <dbReference type="PROSITE-ProRule" id="PRU00433"/>
    </source>
</evidence>
<dbReference type="InterPro" id="IPR036322">
    <property type="entry name" value="WD40_repeat_dom_sf"/>
</dbReference>
<dbReference type="Pfam" id="PF00034">
    <property type="entry name" value="Cytochrom_C"/>
    <property type="match status" value="1"/>
</dbReference>
<reference evidence="11" key="1">
    <citation type="journal article" date="2007" name="Environ. Microbiol.">
        <title>Proteorhodopsin photosystem gene clusters exhibit co-evolutionary trends and shared ancestry among diverse marine microbial phyla.</title>
        <authorList>
            <person name="McCarren J."/>
            <person name="Delong E.F."/>
        </authorList>
    </citation>
    <scope>NUCLEOTIDE SEQUENCE</scope>
</reference>
<dbReference type="AlphaFoldDB" id="A4GIG4"/>
<feature type="repeat" description="WD" evidence="8">
    <location>
        <begin position="12"/>
        <end position="45"/>
    </location>
</feature>
<dbReference type="GO" id="GO:0020037">
    <property type="term" value="F:heme binding"/>
    <property type="evidence" value="ECO:0007669"/>
    <property type="project" value="InterPro"/>
</dbReference>
<dbReference type="InterPro" id="IPR009056">
    <property type="entry name" value="Cyt_c-like_dom"/>
</dbReference>
<name>A4GIG4_9BACT</name>